<evidence type="ECO:0000256" key="7">
    <source>
        <dbReference type="ARBA" id="ARBA00023125"/>
    </source>
</evidence>
<feature type="domain" description="NR LBD" evidence="13">
    <location>
        <begin position="180"/>
        <end position="473"/>
    </location>
</feature>
<dbReference type="GO" id="GO:0004879">
    <property type="term" value="F:nuclear receptor activity"/>
    <property type="evidence" value="ECO:0007669"/>
    <property type="project" value="InterPro"/>
</dbReference>
<dbReference type="CDD" id="cd06964">
    <property type="entry name" value="NR_DBD_RAR"/>
    <property type="match status" value="1"/>
</dbReference>
<evidence type="ECO:0000256" key="1">
    <source>
        <dbReference type="ARBA" id="ARBA00008092"/>
    </source>
</evidence>
<dbReference type="PRINTS" id="PR01292">
    <property type="entry name" value="RETNOICACIDR"/>
</dbReference>
<dbReference type="GO" id="GO:0035259">
    <property type="term" value="F:nuclear glucocorticoid receptor binding"/>
    <property type="evidence" value="ECO:0007669"/>
    <property type="project" value="TreeGrafter"/>
</dbReference>
<proteinExistence type="inferred from homology"/>
<dbReference type="PROSITE" id="PS00031">
    <property type="entry name" value="NUCLEAR_REC_DBD_1"/>
    <property type="match status" value="1"/>
</dbReference>
<dbReference type="GO" id="GO:0005634">
    <property type="term" value="C:nucleus"/>
    <property type="evidence" value="ECO:0007669"/>
    <property type="project" value="InterPro"/>
</dbReference>
<evidence type="ECO:0000256" key="10">
    <source>
        <dbReference type="ARBA" id="ARBA00023242"/>
    </source>
</evidence>
<keyword evidence="10" id="KW-0539">Nucleus</keyword>
<dbReference type="GO" id="GO:0071376">
    <property type="term" value="P:cellular response to corticotropin-releasing hormone stimulus"/>
    <property type="evidence" value="ECO:0007669"/>
    <property type="project" value="TreeGrafter"/>
</dbReference>
<dbReference type="EMBL" id="JAINUF010000011">
    <property type="protein sequence ID" value="KAJ8347127.1"/>
    <property type="molecule type" value="Genomic_DNA"/>
</dbReference>
<dbReference type="SMART" id="SM00399">
    <property type="entry name" value="ZnF_C4"/>
    <property type="match status" value="1"/>
</dbReference>
<dbReference type="GO" id="GO:0048384">
    <property type="term" value="P:retinoic acid receptor signaling pathway"/>
    <property type="evidence" value="ECO:0007669"/>
    <property type="project" value="InterPro"/>
</dbReference>
<dbReference type="PANTHER" id="PTHR24085">
    <property type="entry name" value="NUCLEAR HORMONE RECEPTOR"/>
    <property type="match status" value="1"/>
</dbReference>
<dbReference type="Gene3D" id="3.30.50.10">
    <property type="entry name" value="Erythroid Transcription Factor GATA-1, subunit A"/>
    <property type="match status" value="1"/>
</dbReference>
<keyword evidence="7" id="KW-0238">DNA-binding</keyword>
<dbReference type="PROSITE" id="PS51843">
    <property type="entry name" value="NR_LBD"/>
    <property type="match status" value="1"/>
</dbReference>
<organism evidence="14 15">
    <name type="scientific">Synaphobranchus kaupii</name>
    <name type="common">Kaup's arrowtooth eel</name>
    <dbReference type="NCBI Taxonomy" id="118154"/>
    <lineage>
        <taxon>Eukaryota</taxon>
        <taxon>Metazoa</taxon>
        <taxon>Chordata</taxon>
        <taxon>Craniata</taxon>
        <taxon>Vertebrata</taxon>
        <taxon>Euteleostomi</taxon>
        <taxon>Actinopterygii</taxon>
        <taxon>Neopterygii</taxon>
        <taxon>Teleostei</taxon>
        <taxon>Anguilliformes</taxon>
        <taxon>Synaphobranchidae</taxon>
        <taxon>Synaphobranchus</taxon>
    </lineage>
</organism>
<protein>
    <recommendedName>
        <fullName evidence="16">Retinoic acid receptor gamma</fullName>
    </recommendedName>
</protein>
<dbReference type="PRINTS" id="PR00398">
    <property type="entry name" value="STRDHORMONER"/>
</dbReference>
<dbReference type="InterPro" id="IPR003078">
    <property type="entry name" value="Retinoic_acid_rcpt"/>
</dbReference>
<dbReference type="Gene3D" id="1.10.565.10">
    <property type="entry name" value="Retinoid X Receptor"/>
    <property type="match status" value="1"/>
</dbReference>
<dbReference type="PROSITE" id="PS51030">
    <property type="entry name" value="NUCLEAR_REC_DBD_2"/>
    <property type="match status" value="1"/>
</dbReference>
<dbReference type="InterPro" id="IPR013088">
    <property type="entry name" value="Znf_NHR/GATA"/>
</dbReference>
<evidence type="ECO:0000259" key="12">
    <source>
        <dbReference type="PROSITE" id="PS51030"/>
    </source>
</evidence>
<evidence type="ECO:0000256" key="11">
    <source>
        <dbReference type="SAM" id="MobiDB-lite"/>
    </source>
</evidence>
<keyword evidence="5" id="KW-0862">Zinc</keyword>
<evidence type="ECO:0000313" key="14">
    <source>
        <dbReference type="EMBL" id="KAJ8347127.1"/>
    </source>
</evidence>
<evidence type="ECO:0008006" key="16">
    <source>
        <dbReference type="Google" id="ProtNLM"/>
    </source>
</evidence>
<dbReference type="Pfam" id="PF00105">
    <property type="entry name" value="zf-C4"/>
    <property type="match status" value="1"/>
</dbReference>
<dbReference type="SUPFAM" id="SSF48508">
    <property type="entry name" value="Nuclear receptor ligand-binding domain"/>
    <property type="match status" value="1"/>
</dbReference>
<evidence type="ECO:0000256" key="8">
    <source>
        <dbReference type="ARBA" id="ARBA00023163"/>
    </source>
</evidence>
<dbReference type="OrthoDB" id="6355676at2759"/>
<dbReference type="PRINTS" id="PR00047">
    <property type="entry name" value="STROIDFINGER"/>
</dbReference>
<evidence type="ECO:0000256" key="9">
    <source>
        <dbReference type="ARBA" id="ARBA00023170"/>
    </source>
</evidence>
<sequence>MAANRERHVGHMAGFPAVYPFPFKSIRSHSSFDLLPNGSLFGRFGADLPKEMAALSVETQSTSSEEMVPSSPSPPPPPRIYKPCFVCQDKSSGYHYGVSSCEGCKGFFRRSIQKNMVYTCHRDKNCQINKVTRNRCQYCRLQKCFEVGMSKEAVRNDRNKKKKDVKEEAVLPESYELSGEMEELVNKVSKAHQETCPSLCQLGKYTTNSSSDHRVQLDLGLWDKFSELSTKCIIKIVEFAKRLPGFTSLTIADQITLLKSACLDILMLRICTRYTPRAGHHDLLRRPHSQPHTDAQCGLWPADRPCVLLRRPAAAPGDGRHRDWPPLRHLPDLWRPYGPGGATACGPAAGAAAGGLEDLRPASPAQQAAHVPPNADEDHRPPWHQHQGSRESGHSEDGDSRTHAPPDPRDAGEPRGLRGRAGERRRRRRPAPGPSRHHQEGAGGGGGRVQHRRVRRRREQRRALAGRRRRGRL</sequence>
<feature type="region of interest" description="Disordered" evidence="11">
    <location>
        <begin position="362"/>
        <end position="473"/>
    </location>
</feature>
<keyword evidence="4" id="KW-0863">Zinc-finger</keyword>
<keyword evidence="6" id="KW-0805">Transcription regulation</keyword>
<dbReference type="InterPro" id="IPR035500">
    <property type="entry name" value="NHR-like_dom_sf"/>
</dbReference>
<comment type="similarity">
    <text evidence="1">Belongs to the nuclear hormone receptor family. NR1 subfamily.</text>
</comment>
<dbReference type="Proteomes" id="UP001152622">
    <property type="component" value="Chromosome 11"/>
</dbReference>
<accession>A0A9Q1EXY8</accession>
<evidence type="ECO:0000256" key="4">
    <source>
        <dbReference type="ARBA" id="ARBA00022771"/>
    </source>
</evidence>
<keyword evidence="3" id="KW-0479">Metal-binding</keyword>
<keyword evidence="15" id="KW-1185">Reference proteome</keyword>
<dbReference type="InterPro" id="IPR000536">
    <property type="entry name" value="Nucl_hrmn_rcpt_lig-bd"/>
</dbReference>
<dbReference type="InterPro" id="IPR001628">
    <property type="entry name" value="Znf_hrmn_rcpt"/>
</dbReference>
<dbReference type="SUPFAM" id="SSF57716">
    <property type="entry name" value="Glucocorticoid receptor-like (DNA-binding domain)"/>
    <property type="match status" value="1"/>
</dbReference>
<dbReference type="PANTHER" id="PTHR24085:SF7">
    <property type="entry name" value="RETINOIC ACID RECEPTOR GAMMA"/>
    <property type="match status" value="1"/>
</dbReference>
<keyword evidence="9" id="KW-0675">Receptor</keyword>
<dbReference type="FunFam" id="3.30.50.10:FF:000004">
    <property type="entry name" value="Retinoic acid receptor beta isoform"/>
    <property type="match status" value="1"/>
</dbReference>
<comment type="caution">
    <text evidence="14">The sequence shown here is derived from an EMBL/GenBank/DDBJ whole genome shotgun (WGS) entry which is preliminary data.</text>
</comment>
<evidence type="ECO:0000313" key="15">
    <source>
        <dbReference type="Proteomes" id="UP001152622"/>
    </source>
</evidence>
<keyword evidence="8" id="KW-0804">Transcription</keyword>
<dbReference type="GO" id="GO:0008270">
    <property type="term" value="F:zinc ion binding"/>
    <property type="evidence" value="ECO:0007669"/>
    <property type="project" value="UniProtKB-KW"/>
</dbReference>
<dbReference type="GO" id="GO:0005667">
    <property type="term" value="C:transcription regulator complex"/>
    <property type="evidence" value="ECO:0007669"/>
    <property type="project" value="TreeGrafter"/>
</dbReference>
<evidence type="ECO:0000259" key="13">
    <source>
        <dbReference type="PROSITE" id="PS51843"/>
    </source>
</evidence>
<name>A0A9Q1EXY8_SYNKA</name>
<gene>
    <name evidence="14" type="ORF">SKAU_G00285280</name>
</gene>
<dbReference type="InterPro" id="IPR047159">
    <property type="entry name" value="NR_DBD_RAR"/>
</dbReference>
<dbReference type="GO" id="GO:0000978">
    <property type="term" value="F:RNA polymerase II cis-regulatory region sequence-specific DNA binding"/>
    <property type="evidence" value="ECO:0007669"/>
    <property type="project" value="TreeGrafter"/>
</dbReference>
<evidence type="ECO:0000256" key="5">
    <source>
        <dbReference type="ARBA" id="ARBA00022833"/>
    </source>
</evidence>
<feature type="compositionally biased region" description="Basic residues" evidence="11">
    <location>
        <begin position="449"/>
        <end position="473"/>
    </location>
</feature>
<evidence type="ECO:0000256" key="3">
    <source>
        <dbReference type="ARBA" id="ARBA00022723"/>
    </source>
</evidence>
<dbReference type="AlphaFoldDB" id="A0A9Q1EXY8"/>
<feature type="region of interest" description="Disordered" evidence="11">
    <location>
        <begin position="56"/>
        <end position="75"/>
    </location>
</feature>
<comment type="subunit">
    <text evidence="2">Heterodimer; with an rxr molecule. Binds DNA preferentially as a rar/rxr heterodimer.</text>
</comment>
<evidence type="ECO:0000256" key="6">
    <source>
        <dbReference type="ARBA" id="ARBA00023015"/>
    </source>
</evidence>
<evidence type="ECO:0000256" key="2">
    <source>
        <dbReference type="ARBA" id="ARBA00011431"/>
    </source>
</evidence>
<dbReference type="Pfam" id="PF00104">
    <property type="entry name" value="Hormone_recep"/>
    <property type="match status" value="1"/>
</dbReference>
<feature type="domain" description="Nuclear receptor" evidence="12">
    <location>
        <begin position="81"/>
        <end position="156"/>
    </location>
</feature>
<feature type="compositionally biased region" description="Basic and acidic residues" evidence="11">
    <location>
        <begin position="388"/>
        <end position="422"/>
    </location>
</feature>
<reference evidence="14" key="1">
    <citation type="journal article" date="2023" name="Science">
        <title>Genome structures resolve the early diversification of teleost fishes.</title>
        <authorList>
            <person name="Parey E."/>
            <person name="Louis A."/>
            <person name="Montfort J."/>
            <person name="Bouchez O."/>
            <person name="Roques C."/>
            <person name="Iampietro C."/>
            <person name="Lluch J."/>
            <person name="Castinel A."/>
            <person name="Donnadieu C."/>
            <person name="Desvignes T."/>
            <person name="Floi Bucao C."/>
            <person name="Jouanno E."/>
            <person name="Wen M."/>
            <person name="Mejri S."/>
            <person name="Dirks R."/>
            <person name="Jansen H."/>
            <person name="Henkel C."/>
            <person name="Chen W.J."/>
            <person name="Zahm M."/>
            <person name="Cabau C."/>
            <person name="Klopp C."/>
            <person name="Thompson A.W."/>
            <person name="Robinson-Rechavi M."/>
            <person name="Braasch I."/>
            <person name="Lecointre G."/>
            <person name="Bobe J."/>
            <person name="Postlethwait J.H."/>
            <person name="Berthelot C."/>
            <person name="Roest Crollius H."/>
            <person name="Guiguen Y."/>
        </authorList>
    </citation>
    <scope>NUCLEOTIDE SEQUENCE</scope>
    <source>
        <strain evidence="14">WJC10195</strain>
    </source>
</reference>
<dbReference type="GO" id="GO:0001889">
    <property type="term" value="P:liver development"/>
    <property type="evidence" value="ECO:0007669"/>
    <property type="project" value="UniProtKB-ARBA"/>
</dbReference>
<dbReference type="InterPro" id="IPR001723">
    <property type="entry name" value="Nuclear_hrmn_rcpt"/>
</dbReference>